<evidence type="ECO:0000256" key="1">
    <source>
        <dbReference type="ARBA" id="ARBA00004477"/>
    </source>
</evidence>
<dbReference type="GO" id="GO:0033185">
    <property type="term" value="C:dolichol-phosphate-mannose synthase complex"/>
    <property type="evidence" value="ECO:0007669"/>
    <property type="project" value="TreeGrafter"/>
</dbReference>
<dbReference type="Proteomes" id="UP000620104">
    <property type="component" value="Unassembled WGS sequence"/>
</dbReference>
<dbReference type="PANTHER" id="PTHR15039:SF11">
    <property type="entry name" value="DOLICHOL PHOSPHATE-MANNOSE BIOSYNTHESIS REGULATORY PROTEIN"/>
    <property type="match status" value="1"/>
</dbReference>
<comment type="subunit">
    <text evidence="7">Component of the dolichol-phosphate mannose (DPM) synthase complex.</text>
</comment>
<feature type="transmembrane region" description="Helical" evidence="7">
    <location>
        <begin position="7"/>
        <end position="28"/>
    </location>
</feature>
<dbReference type="OrthoDB" id="311279at2759"/>
<evidence type="ECO:0000256" key="5">
    <source>
        <dbReference type="ARBA" id="ARBA00022989"/>
    </source>
</evidence>
<keyword evidence="3 7" id="KW-0812">Transmembrane</keyword>
<organism evidence="8 9">
    <name type="scientific">Naganishia liquefaciens</name>
    <dbReference type="NCBI Taxonomy" id="104408"/>
    <lineage>
        <taxon>Eukaryota</taxon>
        <taxon>Fungi</taxon>
        <taxon>Dikarya</taxon>
        <taxon>Basidiomycota</taxon>
        <taxon>Agaricomycotina</taxon>
        <taxon>Tremellomycetes</taxon>
        <taxon>Filobasidiales</taxon>
        <taxon>Filobasidiaceae</taxon>
        <taxon>Naganishia</taxon>
    </lineage>
</organism>
<evidence type="ECO:0000256" key="2">
    <source>
        <dbReference type="ARBA" id="ARBA00005478"/>
    </source>
</evidence>
<evidence type="ECO:0000256" key="6">
    <source>
        <dbReference type="ARBA" id="ARBA00023136"/>
    </source>
</evidence>
<evidence type="ECO:0000256" key="7">
    <source>
        <dbReference type="RuleBase" id="RU365084"/>
    </source>
</evidence>
<name>A0A8H3TMU0_9TREE</name>
<comment type="subcellular location">
    <subcellularLocation>
        <location evidence="1 7">Endoplasmic reticulum membrane</location>
        <topology evidence="1 7">Multi-pass membrane protein</topology>
    </subcellularLocation>
</comment>
<comment type="caution">
    <text evidence="8">The sequence shown here is derived from an EMBL/GenBank/DDBJ whole genome shotgun (WGS) entry which is preliminary data.</text>
</comment>
<keyword evidence="6 7" id="KW-0472">Membrane</keyword>
<keyword evidence="4 7" id="KW-0256">Endoplasmic reticulum</keyword>
<keyword evidence="9" id="KW-1185">Reference proteome</keyword>
<sequence>MATSDKLLGSIMLFTAIFVFTYYTMWALLTPFFDPTSQIHSYFPPREYAVRLPASLLVLGGAAIALFIGNVMLKESRKRKLRAGKAA</sequence>
<evidence type="ECO:0000256" key="3">
    <source>
        <dbReference type="ARBA" id="ARBA00022692"/>
    </source>
</evidence>
<proteinExistence type="inferred from homology"/>
<dbReference type="PANTHER" id="PTHR15039">
    <property type="entry name" value="DOLICHOL PHOSPHATE-MANNOSE BIOSYNTHESIS REGULATORY PROTEIN"/>
    <property type="match status" value="1"/>
</dbReference>
<dbReference type="AlphaFoldDB" id="A0A8H3TMU0"/>
<keyword evidence="5 7" id="KW-1133">Transmembrane helix</keyword>
<dbReference type="GO" id="GO:0006506">
    <property type="term" value="P:GPI anchor biosynthetic process"/>
    <property type="evidence" value="ECO:0007669"/>
    <property type="project" value="TreeGrafter"/>
</dbReference>
<accession>A0A8H3TMU0</accession>
<evidence type="ECO:0000313" key="8">
    <source>
        <dbReference type="EMBL" id="GHJ83947.1"/>
    </source>
</evidence>
<dbReference type="GO" id="GO:0180047">
    <property type="term" value="P:dolichol phosphate mannose biosynthetic process"/>
    <property type="evidence" value="ECO:0007669"/>
    <property type="project" value="InterPro"/>
</dbReference>
<evidence type="ECO:0000313" key="9">
    <source>
        <dbReference type="Proteomes" id="UP000620104"/>
    </source>
</evidence>
<reference evidence="8" key="1">
    <citation type="submission" date="2020-07" db="EMBL/GenBank/DDBJ databases">
        <title>Draft Genome Sequence of a Deep-Sea Yeast, Naganishia (Cryptococcus) liquefaciens strain N6.</title>
        <authorList>
            <person name="Han Y.W."/>
            <person name="Kajitani R."/>
            <person name="Morimoto H."/>
            <person name="Parhat M."/>
            <person name="Tsubouchi H."/>
            <person name="Bakenova O."/>
            <person name="Ogata M."/>
            <person name="Argunhan B."/>
            <person name="Aoki R."/>
            <person name="Kajiwara S."/>
            <person name="Itoh T."/>
            <person name="Iwasaki H."/>
        </authorList>
    </citation>
    <scope>NUCLEOTIDE SEQUENCE</scope>
    <source>
        <strain evidence="8">N6</strain>
    </source>
</reference>
<comment type="function">
    <text evidence="7">Regulatory subunit of the dolichol-phosphate mannose (DPM) synthase complex; essential for the ER localization.</text>
</comment>
<gene>
    <name evidence="8" type="ORF">NliqN6_0349</name>
</gene>
<dbReference type="Pfam" id="PF07297">
    <property type="entry name" value="DPM2"/>
    <property type="match status" value="1"/>
</dbReference>
<dbReference type="UniPathway" id="UPA00378"/>
<comment type="similarity">
    <text evidence="2 7">Belongs to the DPM2 family.</text>
</comment>
<evidence type="ECO:0000256" key="4">
    <source>
        <dbReference type="ARBA" id="ARBA00022824"/>
    </source>
</evidence>
<dbReference type="InterPro" id="IPR009914">
    <property type="entry name" value="DPM2"/>
</dbReference>
<dbReference type="GO" id="GO:0005789">
    <property type="term" value="C:endoplasmic reticulum membrane"/>
    <property type="evidence" value="ECO:0007669"/>
    <property type="project" value="UniProtKB-SubCell"/>
</dbReference>
<dbReference type="GO" id="GO:0030234">
    <property type="term" value="F:enzyme regulator activity"/>
    <property type="evidence" value="ECO:0007669"/>
    <property type="project" value="UniProtKB-UniRule"/>
</dbReference>
<comment type="pathway">
    <text evidence="7">Protein modification; protein glycosylation.</text>
</comment>
<dbReference type="EMBL" id="BLZA01000005">
    <property type="protein sequence ID" value="GHJ83947.1"/>
    <property type="molecule type" value="Genomic_DNA"/>
</dbReference>
<feature type="transmembrane region" description="Helical" evidence="7">
    <location>
        <begin position="48"/>
        <end position="73"/>
    </location>
</feature>
<protein>
    <recommendedName>
        <fullName evidence="7">Dolichol phosphate-mannose biosynthesis regulatory protein</fullName>
    </recommendedName>
</protein>